<keyword evidence="3" id="KW-1185">Reference proteome</keyword>
<dbReference type="CDD" id="cd17511">
    <property type="entry name" value="YbjN_AmyR-like"/>
    <property type="match status" value="1"/>
</dbReference>
<dbReference type="RefSeq" id="WP_177213033.1">
    <property type="nucleotide sequence ID" value="NZ_FORH01000001.1"/>
</dbReference>
<dbReference type="InterPro" id="IPR019660">
    <property type="entry name" value="Put_sensory_transdc_reg_YbjN"/>
</dbReference>
<dbReference type="EMBL" id="FORH01000001">
    <property type="protein sequence ID" value="SFI90293.1"/>
    <property type="molecule type" value="Genomic_DNA"/>
</dbReference>
<protein>
    <submittedName>
        <fullName evidence="2">Putative sensory transduction regulator</fullName>
    </submittedName>
</protein>
<keyword evidence="1" id="KW-0732">Signal</keyword>
<dbReference type="Proteomes" id="UP000199630">
    <property type="component" value="Unassembled WGS sequence"/>
</dbReference>
<organism evidence="2 3">
    <name type="scientific">Celeribacter neptunius</name>
    <dbReference type="NCBI Taxonomy" id="588602"/>
    <lineage>
        <taxon>Bacteria</taxon>
        <taxon>Pseudomonadati</taxon>
        <taxon>Pseudomonadota</taxon>
        <taxon>Alphaproteobacteria</taxon>
        <taxon>Rhodobacterales</taxon>
        <taxon>Roseobacteraceae</taxon>
        <taxon>Celeribacter</taxon>
    </lineage>
</organism>
<feature type="signal peptide" evidence="1">
    <location>
        <begin position="1"/>
        <end position="28"/>
    </location>
</feature>
<dbReference type="Pfam" id="PF10722">
    <property type="entry name" value="YbjN"/>
    <property type="match status" value="1"/>
</dbReference>
<gene>
    <name evidence="2" type="ORF">SAMN04487991_1199</name>
</gene>
<evidence type="ECO:0000313" key="3">
    <source>
        <dbReference type="Proteomes" id="UP000199630"/>
    </source>
</evidence>
<feature type="chain" id="PRO_5011521339" evidence="1">
    <location>
        <begin position="29"/>
        <end position="162"/>
    </location>
</feature>
<evidence type="ECO:0000256" key="1">
    <source>
        <dbReference type="SAM" id="SignalP"/>
    </source>
</evidence>
<evidence type="ECO:0000313" key="2">
    <source>
        <dbReference type="EMBL" id="SFI90293.1"/>
    </source>
</evidence>
<dbReference type="AlphaFoldDB" id="A0A1I3M009"/>
<proteinExistence type="predicted"/>
<sequence length="162" mass="17975">MKFSLLQSLMLSATLSTGLGLAALPASAGTEIVTFDDLETFEELLGGFGSVEFDTDGEGDPMFRGRMSGIRYALYFYGCEDHANCNNGTFVAYFDGEDYSTDADVINEYNNTYRFGKASVDQDGDLEINFSFAFKGGVSREALDDTFDWWQVIMEQAEAHFE</sequence>
<name>A0A1I3M009_9RHOB</name>
<reference evidence="3" key="1">
    <citation type="submission" date="2016-10" db="EMBL/GenBank/DDBJ databases">
        <authorList>
            <person name="Varghese N."/>
            <person name="Submissions S."/>
        </authorList>
    </citation>
    <scope>NUCLEOTIDE SEQUENCE [LARGE SCALE GENOMIC DNA]</scope>
    <source>
        <strain evidence="3">DSM 26471</strain>
    </source>
</reference>
<accession>A0A1I3M009</accession>
<dbReference type="STRING" id="588602.SAMN04487991_1199"/>